<dbReference type="Proteomes" id="UP000005234">
    <property type="component" value="Chromosome"/>
</dbReference>
<dbReference type="Pfam" id="PF03631">
    <property type="entry name" value="Virul_fac_BrkB"/>
    <property type="match status" value="1"/>
</dbReference>
<keyword evidence="6 7" id="KW-0472">Membrane</keyword>
<evidence type="ECO:0000256" key="5">
    <source>
        <dbReference type="ARBA" id="ARBA00022989"/>
    </source>
</evidence>
<proteinExistence type="inferred from homology"/>
<keyword evidence="2 7" id="KW-1003">Cell membrane</keyword>
<evidence type="ECO:0000256" key="3">
    <source>
        <dbReference type="ARBA" id="ARBA00022519"/>
    </source>
</evidence>
<dbReference type="GO" id="GO:0005886">
    <property type="term" value="C:plasma membrane"/>
    <property type="evidence" value="ECO:0007669"/>
    <property type="project" value="UniProtKB-SubCell"/>
</dbReference>
<evidence type="ECO:0000256" key="7">
    <source>
        <dbReference type="HAMAP-Rule" id="MF_00672"/>
    </source>
</evidence>
<dbReference type="OrthoDB" id="9808671at2"/>
<organism evidence="8 9">
    <name type="scientific">Frateuria aurantia (strain ATCC 33424 / DSM 6220 / KCTC 2777 / LMG 1558 / NBRC 3245 / NCIMB 13370)</name>
    <name type="common">Acetobacter aurantius</name>
    <dbReference type="NCBI Taxonomy" id="767434"/>
    <lineage>
        <taxon>Bacteria</taxon>
        <taxon>Pseudomonadati</taxon>
        <taxon>Pseudomonadota</taxon>
        <taxon>Gammaproteobacteria</taxon>
        <taxon>Lysobacterales</taxon>
        <taxon>Rhodanobacteraceae</taxon>
        <taxon>Frateuria</taxon>
    </lineage>
</organism>
<feature type="transmembrane region" description="Helical" evidence="7">
    <location>
        <begin position="94"/>
        <end position="113"/>
    </location>
</feature>
<comment type="caution">
    <text evidence="7">Lacks conserved residue(s) required for the propagation of feature annotation.</text>
</comment>
<dbReference type="PANTHER" id="PTHR30213:SF0">
    <property type="entry name" value="UPF0761 MEMBRANE PROTEIN YIHY"/>
    <property type="match status" value="1"/>
</dbReference>
<dbReference type="EMBL" id="CP003350">
    <property type="protein sequence ID" value="AFC85258.1"/>
    <property type="molecule type" value="Genomic_DNA"/>
</dbReference>
<evidence type="ECO:0000256" key="4">
    <source>
        <dbReference type="ARBA" id="ARBA00022692"/>
    </source>
</evidence>
<evidence type="ECO:0000256" key="2">
    <source>
        <dbReference type="ARBA" id="ARBA00022475"/>
    </source>
</evidence>
<dbReference type="STRING" id="767434.Fraau_0787"/>
<accession>H8KZX7</accession>
<keyword evidence="5 7" id="KW-1133">Transmembrane helix</keyword>
<feature type="transmembrane region" description="Helical" evidence="7">
    <location>
        <begin position="243"/>
        <end position="268"/>
    </location>
</feature>
<dbReference type="InterPro" id="IPR023679">
    <property type="entry name" value="UPF0761_bac"/>
</dbReference>
<evidence type="ECO:0000256" key="1">
    <source>
        <dbReference type="ARBA" id="ARBA00004651"/>
    </source>
</evidence>
<name>H8KZX7_FRAAD</name>
<evidence type="ECO:0000313" key="9">
    <source>
        <dbReference type="Proteomes" id="UP000005234"/>
    </source>
</evidence>
<evidence type="ECO:0000313" key="8">
    <source>
        <dbReference type="EMBL" id="AFC85258.1"/>
    </source>
</evidence>
<keyword evidence="9" id="KW-1185">Reference proteome</keyword>
<dbReference type="HAMAP" id="MF_00672">
    <property type="entry name" value="UPF0761"/>
    <property type="match status" value="1"/>
</dbReference>
<dbReference type="InterPro" id="IPR017039">
    <property type="entry name" value="Virul_fac_BrkB"/>
</dbReference>
<comment type="similarity">
    <text evidence="7">Belongs to the UPF0761 family.</text>
</comment>
<feature type="transmembrane region" description="Helical" evidence="7">
    <location>
        <begin position="32"/>
        <end position="58"/>
    </location>
</feature>
<dbReference type="AlphaFoldDB" id="H8KZX7"/>
<dbReference type="NCBIfam" id="TIGR00765">
    <property type="entry name" value="yihY_not_rbn"/>
    <property type="match status" value="1"/>
</dbReference>
<comment type="subcellular location">
    <subcellularLocation>
        <location evidence="7">Cell inner membrane</location>
        <topology evidence="7">Multi-pass membrane protein</topology>
    </subcellularLocation>
    <subcellularLocation>
        <location evidence="1">Cell membrane</location>
        <topology evidence="1">Multi-pass membrane protein</topology>
    </subcellularLocation>
</comment>
<feature type="transmembrane region" description="Helical" evidence="7">
    <location>
        <begin position="134"/>
        <end position="158"/>
    </location>
</feature>
<evidence type="ECO:0000256" key="6">
    <source>
        <dbReference type="ARBA" id="ARBA00023136"/>
    </source>
</evidence>
<feature type="transmembrane region" description="Helical" evidence="7">
    <location>
        <begin position="178"/>
        <end position="198"/>
    </location>
</feature>
<keyword evidence="4 7" id="KW-0812">Transmembrane</keyword>
<dbReference type="HOGENOM" id="CLU_032288_1_0_6"/>
<gene>
    <name evidence="8" type="ordered locus">Fraau_0787</name>
</gene>
<reference evidence="8" key="1">
    <citation type="submission" date="2012-02" db="EMBL/GenBank/DDBJ databases">
        <title>The complete genome of Frateuria aurantia DSM 6220.</title>
        <authorList>
            <consortium name="US DOE Joint Genome Institute (JGI-PGF)"/>
            <person name="Lucas S."/>
            <person name="Copeland A."/>
            <person name="Lapidus A."/>
            <person name="Glavina del Rio T."/>
            <person name="Dalin E."/>
            <person name="Tice H."/>
            <person name="Bruce D."/>
            <person name="Goodwin L."/>
            <person name="Pitluck S."/>
            <person name="Peters L."/>
            <person name="Ovchinnikova G."/>
            <person name="Teshima H."/>
            <person name="Kyrpides N."/>
            <person name="Mavromatis K."/>
            <person name="Ivanova N."/>
            <person name="Brettin T."/>
            <person name="Detter J.C."/>
            <person name="Han C."/>
            <person name="Larimer F."/>
            <person name="Land M."/>
            <person name="Hauser L."/>
            <person name="Markowitz V."/>
            <person name="Cheng J.-F."/>
            <person name="Hugenholtz P."/>
            <person name="Woyke T."/>
            <person name="Wu D."/>
            <person name="Brambilla E."/>
            <person name="Klenk H.-P."/>
            <person name="Eisen J.A."/>
        </authorList>
    </citation>
    <scope>NUCLEOTIDE SEQUENCE</scope>
    <source>
        <strain evidence="8">DSM 6220</strain>
    </source>
</reference>
<dbReference type="RefSeq" id="WP_014402264.1">
    <property type="nucleotide sequence ID" value="NC_017033.1"/>
</dbReference>
<dbReference type="eggNOG" id="COG1295">
    <property type="taxonomic scope" value="Bacteria"/>
</dbReference>
<sequence length="427" mass="47149">MALKIDRKRLFAFFAYAWERFVADKCFESAGALAYTTLVSLVPLMVAMLAMFSVFPVFEPWRQTVEDFVFNNVPAAGSGVRDALKGFASNASQLTGISILAMLFSAVSMMVSIEDRMNRIWRVRKPRSWVSRVFLYWTALTLGPILTVGSLAAMSYAVALPMLHDAADQLSSTVGQRALLLLPFAVTFASLWLLYALVPNGQIKRRYATAGAFVGAVLFEIARNGFGIYVAHAQTYERIYGALAALPIFLLWIYLSWVIVIMGASLAASMASFEYHPSGSLLPEGAEFLGLLVVLGHFVQAQREGRPLAVAEVNRVEPALSRKDTLGYFDDLERGGIIRGSVSEGWVMIRSLDTTQLLSLYRDVHYRLPLSPRDEIEQRGIQLPEPLMTVLDALARQLRGSLAVSLEQIFPVSESTVPADAHRKSGP</sequence>
<dbReference type="PANTHER" id="PTHR30213">
    <property type="entry name" value="INNER MEMBRANE PROTEIN YHJD"/>
    <property type="match status" value="1"/>
</dbReference>
<dbReference type="KEGG" id="fau:Fraau_0787"/>
<protein>
    <recommendedName>
        <fullName evidence="7">UPF0761 membrane protein Fraau_0787</fullName>
    </recommendedName>
</protein>
<keyword evidence="3 7" id="KW-0997">Cell inner membrane</keyword>